<comment type="caution">
    <text evidence="1">The sequence shown here is derived from an EMBL/GenBank/DDBJ whole genome shotgun (WGS) entry which is preliminary data.</text>
</comment>
<dbReference type="AlphaFoldDB" id="A0A0F9TYG8"/>
<name>A0A0F9TYG8_9ZZZZ</name>
<evidence type="ECO:0000313" key="1">
    <source>
        <dbReference type="EMBL" id="KKN54181.1"/>
    </source>
</evidence>
<reference evidence="1" key="1">
    <citation type="journal article" date="2015" name="Nature">
        <title>Complex archaea that bridge the gap between prokaryotes and eukaryotes.</title>
        <authorList>
            <person name="Spang A."/>
            <person name="Saw J.H."/>
            <person name="Jorgensen S.L."/>
            <person name="Zaremba-Niedzwiedzka K."/>
            <person name="Martijn J."/>
            <person name="Lind A.E."/>
            <person name="van Eijk R."/>
            <person name="Schleper C."/>
            <person name="Guy L."/>
            <person name="Ettema T.J."/>
        </authorList>
    </citation>
    <scope>NUCLEOTIDE SEQUENCE</scope>
</reference>
<gene>
    <name evidence="1" type="ORF">LCGC14_0594740</name>
</gene>
<organism evidence="1">
    <name type="scientific">marine sediment metagenome</name>
    <dbReference type="NCBI Taxonomy" id="412755"/>
    <lineage>
        <taxon>unclassified sequences</taxon>
        <taxon>metagenomes</taxon>
        <taxon>ecological metagenomes</taxon>
    </lineage>
</organism>
<sequence length="154" mass="18123">MAEEEPLTWETELSENYLDDHNLFRGIHKNLWKTWESLLKISPNFFITKNALDGLSTDWSKYTRPQITLEHLNSDLSVYGIIELNVGRFKDLIEENEFPLTIQHDPIRIETETETLNRGHTLINGFNTRNSTKIRRKLSKIAKWVLNLMPILED</sequence>
<proteinExistence type="predicted"/>
<dbReference type="EMBL" id="LAZR01000939">
    <property type="protein sequence ID" value="KKN54181.1"/>
    <property type="molecule type" value="Genomic_DNA"/>
</dbReference>
<accession>A0A0F9TYG8</accession>
<protein>
    <submittedName>
        <fullName evidence="1">Uncharacterized protein</fullName>
    </submittedName>
</protein>